<evidence type="ECO:0000259" key="8">
    <source>
        <dbReference type="Pfam" id="PF14322"/>
    </source>
</evidence>
<dbReference type="Pfam" id="PF14322">
    <property type="entry name" value="SusD-like_3"/>
    <property type="match status" value="1"/>
</dbReference>
<name>A0A2M9C0T0_9FLAO</name>
<evidence type="ECO:0000256" key="4">
    <source>
        <dbReference type="ARBA" id="ARBA00023136"/>
    </source>
</evidence>
<dbReference type="InterPro" id="IPR011990">
    <property type="entry name" value="TPR-like_helical_dom_sf"/>
</dbReference>
<dbReference type="Pfam" id="PF07980">
    <property type="entry name" value="SusD_RagB"/>
    <property type="match status" value="1"/>
</dbReference>
<accession>A0A2M9C0T0</accession>
<feature type="chain" id="PRO_5014980612" evidence="6">
    <location>
        <begin position="31"/>
        <end position="511"/>
    </location>
</feature>
<dbReference type="SUPFAM" id="SSF48452">
    <property type="entry name" value="TPR-like"/>
    <property type="match status" value="1"/>
</dbReference>
<keyword evidence="4" id="KW-0472">Membrane</keyword>
<dbReference type="AlphaFoldDB" id="A0A2M9C0T0"/>
<feature type="domain" description="RagB/SusD" evidence="7">
    <location>
        <begin position="363"/>
        <end position="510"/>
    </location>
</feature>
<dbReference type="Proteomes" id="UP000228740">
    <property type="component" value="Unassembled WGS sequence"/>
</dbReference>
<keyword evidence="3 6" id="KW-0732">Signal</keyword>
<keyword evidence="5" id="KW-0998">Cell outer membrane</keyword>
<comment type="similarity">
    <text evidence="2">Belongs to the SusD family.</text>
</comment>
<dbReference type="InterPro" id="IPR012944">
    <property type="entry name" value="SusD_RagB_dom"/>
</dbReference>
<evidence type="ECO:0000256" key="3">
    <source>
        <dbReference type="ARBA" id="ARBA00022729"/>
    </source>
</evidence>
<sequence>MKNIIKRQYKRIAILSTTLLVLSLSSSCSSDYLETDPTTAVSEESAYSSASNLMAIINGMHRDMYYRQNNSQGQNGQGGIMIMMDALGEDLVFPSTGNGWYVSTVRWQDQVNENGSNDFYPFQFYYALIRNANLVIANGPTVPTANATDVATVKQAIGEAYAFRAFSYYMLVQLYGKRYVPNTTNSQLGVPIRLVANEVPLARNTVEEVYTQINNDITEALSRLSTSRLTKSHFNDRVVLGLRARVALTQGNYALAASSAKSAREAVTGGFAGFPLMNNATYTAGFNNLEGNGEWMWGATIIADQTDYFGNFGAYMSRNYNSTNIRQAPKAMNSKLFAMFPATDVRTKVVDPTGQHTALALPSTYSKFPYTSQKFLSVSTSDSRVDVPYMRAAEMYLIEAEAKARLGDEAGSKVVFNALATNRNPSYTGATTTGAAYITEILNSRRIELWGEGFRFLDLKRLNQGLDRTGANHSSVVVNNVLTVANTDNRWEYLIPRAEINANPLIVQNPL</sequence>
<evidence type="ECO:0000313" key="10">
    <source>
        <dbReference type="Proteomes" id="UP000228740"/>
    </source>
</evidence>
<dbReference type="GO" id="GO:0009279">
    <property type="term" value="C:cell outer membrane"/>
    <property type="evidence" value="ECO:0007669"/>
    <property type="project" value="UniProtKB-SubCell"/>
</dbReference>
<organism evidence="9 10">
    <name type="scientific">Chryseobacterium geocarposphaerae</name>
    <dbReference type="NCBI Taxonomy" id="1416776"/>
    <lineage>
        <taxon>Bacteria</taxon>
        <taxon>Pseudomonadati</taxon>
        <taxon>Bacteroidota</taxon>
        <taxon>Flavobacteriia</taxon>
        <taxon>Flavobacteriales</taxon>
        <taxon>Weeksellaceae</taxon>
        <taxon>Chryseobacterium group</taxon>
        <taxon>Chryseobacterium</taxon>
    </lineage>
</organism>
<evidence type="ECO:0000256" key="1">
    <source>
        <dbReference type="ARBA" id="ARBA00004442"/>
    </source>
</evidence>
<dbReference type="RefSeq" id="WP_100377079.1">
    <property type="nucleotide sequence ID" value="NZ_PGFD01000002.1"/>
</dbReference>
<reference evidence="9 10" key="1">
    <citation type="submission" date="2017-11" db="EMBL/GenBank/DDBJ databases">
        <title>Genomic Encyclopedia of Archaeal and Bacterial Type Strains, Phase II (KMG-II): From Individual Species to Whole Genera.</title>
        <authorList>
            <person name="Goeker M."/>
        </authorList>
    </citation>
    <scope>NUCLEOTIDE SEQUENCE [LARGE SCALE GENOMIC DNA]</scope>
    <source>
        <strain evidence="9 10">DSM 27617</strain>
    </source>
</reference>
<evidence type="ECO:0000259" key="7">
    <source>
        <dbReference type="Pfam" id="PF07980"/>
    </source>
</evidence>
<dbReference type="OrthoDB" id="630434at2"/>
<feature type="domain" description="SusD-like N-terminal" evidence="8">
    <location>
        <begin position="98"/>
        <end position="248"/>
    </location>
</feature>
<proteinExistence type="inferred from homology"/>
<dbReference type="Gene3D" id="1.25.40.390">
    <property type="match status" value="1"/>
</dbReference>
<dbReference type="InterPro" id="IPR033985">
    <property type="entry name" value="SusD-like_N"/>
</dbReference>
<comment type="caution">
    <text evidence="9">The sequence shown here is derived from an EMBL/GenBank/DDBJ whole genome shotgun (WGS) entry which is preliminary data.</text>
</comment>
<evidence type="ECO:0000256" key="5">
    <source>
        <dbReference type="ARBA" id="ARBA00023237"/>
    </source>
</evidence>
<evidence type="ECO:0000313" key="9">
    <source>
        <dbReference type="EMBL" id="PJJ64027.1"/>
    </source>
</evidence>
<evidence type="ECO:0000256" key="2">
    <source>
        <dbReference type="ARBA" id="ARBA00006275"/>
    </source>
</evidence>
<feature type="signal peptide" evidence="6">
    <location>
        <begin position="1"/>
        <end position="30"/>
    </location>
</feature>
<protein>
    <submittedName>
        <fullName evidence="9">SusD-like starch-binding protein associating with outer membrane</fullName>
    </submittedName>
</protein>
<dbReference type="EMBL" id="PGFD01000002">
    <property type="protein sequence ID" value="PJJ64027.1"/>
    <property type="molecule type" value="Genomic_DNA"/>
</dbReference>
<gene>
    <name evidence="9" type="ORF">CLV73_2380</name>
</gene>
<keyword evidence="10" id="KW-1185">Reference proteome</keyword>
<evidence type="ECO:0000256" key="6">
    <source>
        <dbReference type="SAM" id="SignalP"/>
    </source>
</evidence>
<comment type="subcellular location">
    <subcellularLocation>
        <location evidence="1">Cell outer membrane</location>
    </subcellularLocation>
</comment>
<dbReference type="PROSITE" id="PS51257">
    <property type="entry name" value="PROKAR_LIPOPROTEIN"/>
    <property type="match status" value="1"/>
</dbReference>